<dbReference type="AlphaFoldDB" id="A0A7Y8GTA8"/>
<proteinExistence type="predicted"/>
<evidence type="ECO:0000313" key="1">
    <source>
        <dbReference type="EMBL" id="NWF44437.1"/>
    </source>
</evidence>
<dbReference type="Pfam" id="PF05930">
    <property type="entry name" value="Phage_AlpA"/>
    <property type="match status" value="1"/>
</dbReference>
<reference evidence="1 2" key="1">
    <citation type="submission" date="2019-09" db="EMBL/GenBank/DDBJ databases">
        <title>Hydrogenophaga aromatica sp. nov., isolated from a para-xylene-degrading enrichment culture.</title>
        <authorList>
            <person name="Tancsics A."/>
            <person name="Banerjee S."/>
        </authorList>
    </citation>
    <scope>NUCLEOTIDE SEQUENCE [LARGE SCALE GENOMIC DNA]</scope>
    <source>
        <strain evidence="1 2">D2P1</strain>
    </source>
</reference>
<protein>
    <submittedName>
        <fullName evidence="1">AlpA family phage regulatory protein</fullName>
    </submittedName>
</protein>
<gene>
    <name evidence="1" type="ORF">F3K02_04100</name>
</gene>
<sequence>MTPHVHHNLDPLLREPARRAVTGVSRSAWYVLMAKDEAPKPVHVSSRSVAWRSSDLQKWAESRQALEAAK</sequence>
<evidence type="ECO:0000313" key="2">
    <source>
        <dbReference type="Proteomes" id="UP000545507"/>
    </source>
</evidence>
<dbReference type="EMBL" id="VYGV01000005">
    <property type="protein sequence ID" value="NWF44437.1"/>
    <property type="molecule type" value="Genomic_DNA"/>
</dbReference>
<dbReference type="RefSeq" id="WP_177133615.1">
    <property type="nucleotide sequence ID" value="NZ_VYGV01000005.1"/>
</dbReference>
<dbReference type="InterPro" id="IPR010260">
    <property type="entry name" value="AlpA"/>
</dbReference>
<name>A0A7Y8GTA8_9BURK</name>
<comment type="caution">
    <text evidence="1">The sequence shown here is derived from an EMBL/GenBank/DDBJ whole genome shotgun (WGS) entry which is preliminary data.</text>
</comment>
<dbReference type="Gene3D" id="1.10.238.160">
    <property type="match status" value="1"/>
</dbReference>
<organism evidence="1 2">
    <name type="scientific">Hydrogenophaga aromaticivorans</name>
    <dbReference type="NCBI Taxonomy" id="2610898"/>
    <lineage>
        <taxon>Bacteria</taxon>
        <taxon>Pseudomonadati</taxon>
        <taxon>Pseudomonadota</taxon>
        <taxon>Betaproteobacteria</taxon>
        <taxon>Burkholderiales</taxon>
        <taxon>Comamonadaceae</taxon>
        <taxon>Hydrogenophaga</taxon>
    </lineage>
</organism>
<keyword evidence="2" id="KW-1185">Reference proteome</keyword>
<accession>A0A7Y8GTA8</accession>
<dbReference type="Proteomes" id="UP000545507">
    <property type="component" value="Unassembled WGS sequence"/>
</dbReference>